<feature type="compositionally biased region" description="Polar residues" evidence="1">
    <location>
        <begin position="195"/>
        <end position="217"/>
    </location>
</feature>
<comment type="caution">
    <text evidence="2">The sequence shown here is derived from an EMBL/GenBank/DDBJ whole genome shotgun (WGS) entry which is preliminary data.</text>
</comment>
<dbReference type="PANTHER" id="PTHR38166">
    <property type="entry name" value="C2H2-TYPE DOMAIN-CONTAINING PROTEIN-RELATED"/>
    <property type="match status" value="1"/>
</dbReference>
<evidence type="ECO:0000313" key="2">
    <source>
        <dbReference type="EMBL" id="KAF6811185.1"/>
    </source>
</evidence>
<dbReference type="Proteomes" id="UP000652219">
    <property type="component" value="Unassembled WGS sequence"/>
</dbReference>
<gene>
    <name evidence="2" type="ORF">CSOJ01_05864</name>
</gene>
<evidence type="ECO:0000313" key="3">
    <source>
        <dbReference type="Proteomes" id="UP000652219"/>
    </source>
</evidence>
<dbReference type="PANTHER" id="PTHR38166:SF1">
    <property type="entry name" value="C2H2-TYPE DOMAIN-CONTAINING PROTEIN"/>
    <property type="match status" value="1"/>
</dbReference>
<feature type="region of interest" description="Disordered" evidence="1">
    <location>
        <begin position="356"/>
        <end position="427"/>
    </location>
</feature>
<feature type="compositionally biased region" description="Basic and acidic residues" evidence="1">
    <location>
        <begin position="383"/>
        <end position="406"/>
    </location>
</feature>
<name>A0A8H6JER2_9PEZI</name>
<evidence type="ECO:0000256" key="1">
    <source>
        <dbReference type="SAM" id="MobiDB-lite"/>
    </source>
</evidence>
<feature type="region of interest" description="Disordered" evidence="1">
    <location>
        <begin position="698"/>
        <end position="722"/>
    </location>
</feature>
<feature type="compositionally biased region" description="Basic and acidic residues" evidence="1">
    <location>
        <begin position="600"/>
        <end position="612"/>
    </location>
</feature>
<keyword evidence="3" id="KW-1185">Reference proteome</keyword>
<reference evidence="2 3" key="1">
    <citation type="journal article" date="2020" name="Phytopathology">
        <title>Genome Sequence Resources of Colletotrichum truncatum, C. plurivorum, C. musicola, and C. sojae: Four Species Pathogenic to Soybean (Glycine max).</title>
        <authorList>
            <person name="Rogerio F."/>
            <person name="Boufleur T.R."/>
            <person name="Ciampi-Guillardi M."/>
            <person name="Sukno S.A."/>
            <person name="Thon M.R."/>
            <person name="Massola Junior N.S."/>
            <person name="Baroncelli R."/>
        </authorList>
    </citation>
    <scope>NUCLEOTIDE SEQUENCE [LARGE SCALE GENOMIC DNA]</scope>
    <source>
        <strain evidence="2 3">LFN0009</strain>
    </source>
</reference>
<accession>A0A8H6JER2</accession>
<organism evidence="2 3">
    <name type="scientific">Colletotrichum sojae</name>
    <dbReference type="NCBI Taxonomy" id="2175907"/>
    <lineage>
        <taxon>Eukaryota</taxon>
        <taxon>Fungi</taxon>
        <taxon>Dikarya</taxon>
        <taxon>Ascomycota</taxon>
        <taxon>Pezizomycotina</taxon>
        <taxon>Sordariomycetes</taxon>
        <taxon>Hypocreomycetidae</taxon>
        <taxon>Glomerellales</taxon>
        <taxon>Glomerellaceae</taxon>
        <taxon>Colletotrichum</taxon>
        <taxon>Colletotrichum orchidearum species complex</taxon>
    </lineage>
</organism>
<feature type="compositionally biased region" description="Acidic residues" evidence="1">
    <location>
        <begin position="577"/>
        <end position="588"/>
    </location>
</feature>
<feature type="region of interest" description="Disordered" evidence="1">
    <location>
        <begin position="569"/>
        <end position="638"/>
    </location>
</feature>
<dbReference type="AlphaFoldDB" id="A0A8H6JER2"/>
<feature type="region of interest" description="Disordered" evidence="1">
    <location>
        <begin position="273"/>
        <end position="312"/>
    </location>
</feature>
<proteinExistence type="predicted"/>
<dbReference type="EMBL" id="WIGN01000077">
    <property type="protein sequence ID" value="KAF6811185.1"/>
    <property type="molecule type" value="Genomic_DNA"/>
</dbReference>
<feature type="region of interest" description="Disordered" evidence="1">
    <location>
        <begin position="195"/>
        <end position="218"/>
    </location>
</feature>
<sequence>MPFGNTIEKLQDRDNKLTGLMINYIHEAIASGTVFVDPADPLAKGNRLFKWATDSVEAISKTRANANHTTAAAWSVWPAIRDQMIILDEVIVDEHPQLLGALFSVLKATHRIDDGGQTSRAFITNVRDQCRKRLGGQHIISSIFACLCEGEFDLDLCLERLEVLPSELFAKGFRVSEPTFERDVTSDYETVASLSSERFKSNPSTREPLSPETGSSYHRQDGPFFGSGGFDNSNFHQISTFALPLRTRRDMYPQLQEPQQLFFGPQPILYGDLPALDSVDPETEPQKREATPSVDDESLTESDFTASESSRDITMEDERMRIVDTVMDIFLQRLDYYLEELGCCDEEAMNIDSEMPEEVHTHQRGSGTGASSSALNGHKRVKRADGKSAVDHEDTTTHKDEINRENESEDEGKDDQRRRKKPQQAEKTNRDLLACPYFKWKPRRYYQEKPCCGPGTPCDKFGLEVERRLRLRSKGKKSEVENWAEMYKTLFDARDEDIPTPYYDLESAILAREETMREYATREIGRLMREQVEIAVAREFTDIPQNLVGRILEMLRNVELSLRHGFQMSRGRAHDACEEDAPDEDASEDEVRMDPPNAVQHDREEEAEDIKSSEAGPCNQPRDPGSEVPGPVGHYPIGDQQQDMDALYQEYGVAELDQSWIFNMGGYQGDVGWNEILFQLLGNNGVDAEKQQGRTIGADNWDGQQGWTIGRLGTDNENDEDR</sequence>
<protein>
    <submittedName>
        <fullName evidence="2">Uncharacterized protein</fullName>
    </submittedName>
</protein>